<evidence type="ECO:0000313" key="8">
    <source>
        <dbReference type="Proteomes" id="UP000029964"/>
    </source>
</evidence>
<accession>A0A086TB67</accession>
<dbReference type="PANTHER" id="PTHR42973:SF39">
    <property type="entry name" value="FAD-BINDING PCMH-TYPE DOMAIN-CONTAINING PROTEIN"/>
    <property type="match status" value="1"/>
</dbReference>
<dbReference type="InterPro" id="IPR016169">
    <property type="entry name" value="FAD-bd_PCMH_sub2"/>
</dbReference>
<dbReference type="Proteomes" id="UP000029964">
    <property type="component" value="Unassembled WGS sequence"/>
</dbReference>
<feature type="domain" description="FAD-binding PCMH-type" evidence="6">
    <location>
        <begin position="39"/>
        <end position="211"/>
    </location>
</feature>
<reference evidence="8" key="1">
    <citation type="journal article" date="2014" name="Genome Announc.">
        <title>Genome sequence and annotation of Acremonium chrysogenum, producer of the beta-lactam antibiotic cephalosporin C.</title>
        <authorList>
            <person name="Terfehr D."/>
            <person name="Dahlmann T.A."/>
            <person name="Specht T."/>
            <person name="Zadra I."/>
            <person name="Kuernsteiner H."/>
            <person name="Kueck U."/>
        </authorList>
    </citation>
    <scope>NUCLEOTIDE SEQUENCE [LARGE SCALE GENOMIC DNA]</scope>
    <source>
        <strain evidence="8">ATCC 11550 / CBS 779.69 / DSM 880 / IAM 14645 / JCM 23072 / IMI 49137</strain>
    </source>
</reference>
<comment type="caution">
    <text evidence="7">The sequence shown here is derived from an EMBL/GenBank/DDBJ whole genome shotgun (WGS) entry which is preliminary data.</text>
</comment>
<dbReference type="STRING" id="857340.A0A086TB67"/>
<dbReference type="SUPFAM" id="SSF56176">
    <property type="entry name" value="FAD-binding/transporter-associated domain-like"/>
    <property type="match status" value="1"/>
</dbReference>
<evidence type="ECO:0000256" key="5">
    <source>
        <dbReference type="ARBA" id="ARBA00023002"/>
    </source>
</evidence>
<dbReference type="InterPro" id="IPR016166">
    <property type="entry name" value="FAD-bd_PCMH"/>
</dbReference>
<organism evidence="7 8">
    <name type="scientific">Hapsidospora chrysogenum (strain ATCC 11550 / CBS 779.69 / DSM 880 / IAM 14645 / JCM 23072 / IMI 49137)</name>
    <name type="common">Acremonium chrysogenum</name>
    <dbReference type="NCBI Taxonomy" id="857340"/>
    <lineage>
        <taxon>Eukaryota</taxon>
        <taxon>Fungi</taxon>
        <taxon>Dikarya</taxon>
        <taxon>Ascomycota</taxon>
        <taxon>Pezizomycotina</taxon>
        <taxon>Sordariomycetes</taxon>
        <taxon>Hypocreomycetidae</taxon>
        <taxon>Hypocreales</taxon>
        <taxon>Bionectriaceae</taxon>
        <taxon>Hapsidospora</taxon>
    </lineage>
</organism>
<dbReference type="Gene3D" id="3.40.462.20">
    <property type="match status" value="1"/>
</dbReference>
<dbReference type="GO" id="GO:0071949">
    <property type="term" value="F:FAD binding"/>
    <property type="evidence" value="ECO:0007669"/>
    <property type="project" value="InterPro"/>
</dbReference>
<dbReference type="InterPro" id="IPR016164">
    <property type="entry name" value="FAD-linked_Oxase-like_C"/>
</dbReference>
<dbReference type="InterPro" id="IPR006094">
    <property type="entry name" value="Oxid_FAD_bind_N"/>
</dbReference>
<dbReference type="AlphaFoldDB" id="A0A086TB67"/>
<dbReference type="Pfam" id="PF01565">
    <property type="entry name" value="FAD_binding_4"/>
    <property type="match status" value="1"/>
</dbReference>
<evidence type="ECO:0000259" key="6">
    <source>
        <dbReference type="PROSITE" id="PS51387"/>
    </source>
</evidence>
<keyword evidence="3" id="KW-0285">Flavoprotein</keyword>
<proteinExistence type="inferred from homology"/>
<evidence type="ECO:0000256" key="3">
    <source>
        <dbReference type="ARBA" id="ARBA00022630"/>
    </source>
</evidence>
<evidence type="ECO:0000256" key="1">
    <source>
        <dbReference type="ARBA" id="ARBA00001974"/>
    </source>
</evidence>
<comment type="similarity">
    <text evidence="2">Belongs to the oxygen-dependent FAD-linked oxidoreductase family.</text>
</comment>
<dbReference type="OrthoDB" id="415825at2759"/>
<dbReference type="GO" id="GO:0016491">
    <property type="term" value="F:oxidoreductase activity"/>
    <property type="evidence" value="ECO:0007669"/>
    <property type="project" value="UniProtKB-KW"/>
</dbReference>
<dbReference type="HOGENOM" id="CLU_018354_0_2_1"/>
<dbReference type="InterPro" id="IPR050416">
    <property type="entry name" value="FAD-linked_Oxidoreductase"/>
</dbReference>
<evidence type="ECO:0000256" key="4">
    <source>
        <dbReference type="ARBA" id="ARBA00022827"/>
    </source>
</evidence>
<gene>
    <name evidence="7" type="ORF">ACRE_025110</name>
</gene>
<keyword evidence="4" id="KW-0274">FAD</keyword>
<sequence length="474" mass="50481">MATTTLSGMDSLNCPFTIIDETIKERPAGEVLSRWSDANIGHPAIIIRPNTEDHIVSAIHFARQNGLSLLPASGGHGAFVSIDSQTAYLDLKAFKSIQLDKSTGTVRVGAGTTTGEFVEILAAEGYYTPVPNSDAVSVIGAILGGGNSAQNGQHGFMVDSTISLGVITAEGKHREVSSSSTGDELALYHALCGAGHGLGVITSATIKIYPLANLHLSDGKIWTRTLVFPPPALDLVADVFSAFQPTDGRLSFSVTFARSPPGTPAAGKPVIVMSATFYGPSSAAREAAPLLFDEALVQRAVKADTVMVPCADANKGLAKVDVHGGFKSITSARLHAVPADYIREVFKLWVDITDALPDAGRSVVVLTKFDTSVMQDNGREEAHAGKFLEARDRGVTVMVPAWAVTTESYERMMESVDAFMEVVRRGQAGKVWSFPNGMKVRADLGELFGGERVAELKRLKGLFDPEGVFWSPYV</sequence>
<dbReference type="PANTHER" id="PTHR42973">
    <property type="entry name" value="BINDING OXIDOREDUCTASE, PUTATIVE (AFU_ORTHOLOGUE AFUA_1G17690)-RELATED"/>
    <property type="match status" value="1"/>
</dbReference>
<dbReference type="InterPro" id="IPR036318">
    <property type="entry name" value="FAD-bd_PCMH-like_sf"/>
</dbReference>
<keyword evidence="8" id="KW-1185">Reference proteome</keyword>
<keyword evidence="5" id="KW-0560">Oxidoreductase</keyword>
<dbReference type="Gene3D" id="3.30.465.10">
    <property type="match status" value="1"/>
</dbReference>
<comment type="cofactor">
    <cofactor evidence="1">
        <name>FAD</name>
        <dbReference type="ChEBI" id="CHEBI:57692"/>
    </cofactor>
</comment>
<evidence type="ECO:0000313" key="7">
    <source>
        <dbReference type="EMBL" id="KFH46599.1"/>
    </source>
</evidence>
<dbReference type="EMBL" id="JPKY01000017">
    <property type="protein sequence ID" value="KFH46599.1"/>
    <property type="molecule type" value="Genomic_DNA"/>
</dbReference>
<dbReference type="PROSITE" id="PS51387">
    <property type="entry name" value="FAD_PCMH"/>
    <property type="match status" value="1"/>
</dbReference>
<name>A0A086TB67_HAPC1</name>
<dbReference type="SUPFAM" id="SSF55103">
    <property type="entry name" value="FAD-linked oxidases, C-terminal domain"/>
    <property type="match status" value="1"/>
</dbReference>
<protein>
    <submittedName>
        <fullName evidence="7">FAD-linked oxidoreductase-like protein</fullName>
    </submittedName>
</protein>
<evidence type="ECO:0000256" key="2">
    <source>
        <dbReference type="ARBA" id="ARBA00005466"/>
    </source>
</evidence>